<reference evidence="1" key="1">
    <citation type="submission" date="2022-10" db="EMBL/GenBank/DDBJ databases">
        <title>Two novel species of Flavobacterium.</title>
        <authorList>
            <person name="Liu Q."/>
            <person name="Xin Y.-H."/>
        </authorList>
    </citation>
    <scope>NUCLEOTIDE SEQUENCE</scope>
    <source>
        <strain evidence="1">LS1R49</strain>
    </source>
</reference>
<gene>
    <name evidence="1" type="ORF">OIU83_15415</name>
</gene>
<dbReference type="RefSeq" id="WP_264207154.1">
    <property type="nucleotide sequence ID" value="NZ_JAOZEW010000016.1"/>
</dbReference>
<protein>
    <submittedName>
        <fullName evidence="1">Uncharacterized protein</fullName>
    </submittedName>
</protein>
<comment type="caution">
    <text evidence="1">The sequence shown here is derived from an EMBL/GenBank/DDBJ whole genome shotgun (WGS) entry which is preliminary data.</text>
</comment>
<accession>A0A9X3C7Q5</accession>
<dbReference type="Proteomes" id="UP001151079">
    <property type="component" value="Unassembled WGS sequence"/>
</dbReference>
<keyword evidence="2" id="KW-1185">Reference proteome</keyword>
<evidence type="ECO:0000313" key="1">
    <source>
        <dbReference type="EMBL" id="MCV9929053.1"/>
    </source>
</evidence>
<evidence type="ECO:0000313" key="2">
    <source>
        <dbReference type="Proteomes" id="UP001151079"/>
    </source>
</evidence>
<proteinExistence type="predicted"/>
<name>A0A9X3C7Q5_9FLAO</name>
<organism evidence="1 2">
    <name type="scientific">Flavobacterium shii</name>
    <dbReference type="NCBI Taxonomy" id="2987687"/>
    <lineage>
        <taxon>Bacteria</taxon>
        <taxon>Pseudomonadati</taxon>
        <taxon>Bacteroidota</taxon>
        <taxon>Flavobacteriia</taxon>
        <taxon>Flavobacteriales</taxon>
        <taxon>Flavobacteriaceae</taxon>
        <taxon>Flavobacterium</taxon>
    </lineage>
</organism>
<dbReference type="EMBL" id="JAOZEW010000016">
    <property type="protein sequence ID" value="MCV9929053.1"/>
    <property type="molecule type" value="Genomic_DNA"/>
</dbReference>
<sequence length="67" mass="7328">MGSINTIVTIEIKATNPFELKATTTALHQLARLDSEVLVKLAELSKSPKAITQLKTNFPMIKGFLSN</sequence>
<dbReference type="AlphaFoldDB" id="A0A9X3C7Q5"/>